<comment type="caution">
    <text evidence="8">The sequence shown here is derived from an EMBL/GenBank/DDBJ whole genome shotgun (WGS) entry which is preliminary data.</text>
</comment>
<feature type="domain" description="Major fimbrial subunit protein N-terminal" evidence="7">
    <location>
        <begin position="56"/>
        <end position="143"/>
    </location>
</feature>
<name>K5Y9A7_9BACT</name>
<evidence type="ECO:0000256" key="2">
    <source>
        <dbReference type="ARBA" id="ARBA00006011"/>
    </source>
</evidence>
<dbReference type="AlphaFoldDB" id="K5Y9A7"/>
<evidence type="ECO:0000256" key="6">
    <source>
        <dbReference type="SAM" id="SignalP"/>
    </source>
</evidence>
<feature type="compositionally biased region" description="Basic and acidic residues" evidence="5">
    <location>
        <begin position="322"/>
        <end position="331"/>
    </location>
</feature>
<feature type="chain" id="PRO_5003886868" description="Major fimbrial subunit protein N-terminal domain-containing protein" evidence="6">
    <location>
        <begin position="27"/>
        <end position="1053"/>
    </location>
</feature>
<evidence type="ECO:0000313" key="9">
    <source>
        <dbReference type="Proteomes" id="UP000006330"/>
    </source>
</evidence>
<dbReference type="RefSeq" id="WP_007657305.1">
    <property type="nucleotide sequence ID" value="NZ_JH976475.1"/>
</dbReference>
<comment type="subcellular location">
    <subcellularLocation>
        <location evidence="1">Fimbrium</location>
    </subcellularLocation>
</comment>
<dbReference type="Proteomes" id="UP000006330">
    <property type="component" value="Unassembled WGS sequence"/>
</dbReference>
<dbReference type="PROSITE" id="PS51257">
    <property type="entry name" value="PROKAR_LIPOPROTEIN"/>
    <property type="match status" value="1"/>
</dbReference>
<evidence type="ECO:0000256" key="1">
    <source>
        <dbReference type="ARBA" id="ARBA00004561"/>
    </source>
</evidence>
<proteinExistence type="inferred from homology"/>
<protein>
    <recommendedName>
        <fullName evidence="7">Major fimbrial subunit protein N-terminal domain-containing protein</fullName>
    </recommendedName>
</protein>
<evidence type="ECO:0000313" key="8">
    <source>
        <dbReference type="EMBL" id="EKN09852.1"/>
    </source>
</evidence>
<feature type="region of interest" description="Disordered" evidence="5">
    <location>
        <begin position="321"/>
        <end position="340"/>
    </location>
</feature>
<keyword evidence="4" id="KW-0281">Fimbrium</keyword>
<feature type="signal peptide" evidence="6">
    <location>
        <begin position="1"/>
        <end position="26"/>
    </location>
</feature>
<dbReference type="HOGENOM" id="CLU_280292_0_0_10"/>
<evidence type="ECO:0000256" key="3">
    <source>
        <dbReference type="ARBA" id="ARBA00022729"/>
    </source>
</evidence>
<evidence type="ECO:0000259" key="7">
    <source>
        <dbReference type="Pfam" id="PF06321"/>
    </source>
</evidence>
<comment type="similarity">
    <text evidence="2">Belongs to the bacteroidetes fimbrillin superfamily. FimA/Mfa1 family.</text>
</comment>
<dbReference type="InterPro" id="IPR029141">
    <property type="entry name" value="FimA_N"/>
</dbReference>
<dbReference type="PATRIC" id="fig|999418.3.peg.4172"/>
<gene>
    <name evidence="8" type="ORF">HMPREF1076_04099</name>
</gene>
<accession>K5Y9A7</accession>
<evidence type="ECO:0000256" key="5">
    <source>
        <dbReference type="SAM" id="MobiDB-lite"/>
    </source>
</evidence>
<organism evidence="8 9">
    <name type="scientific">Parabacteroides goldsteinii CL02T12C30</name>
    <dbReference type="NCBI Taxonomy" id="999418"/>
    <lineage>
        <taxon>Bacteria</taxon>
        <taxon>Pseudomonadati</taxon>
        <taxon>Bacteroidota</taxon>
        <taxon>Bacteroidia</taxon>
        <taxon>Bacteroidales</taxon>
        <taxon>Tannerellaceae</taxon>
        <taxon>Parabacteroides</taxon>
    </lineage>
</organism>
<sequence length="1053" mass="119066">MLQYNTKHSIIFSIILGSLAMIVTLAGCTDDFINTEEIPDAKVKIKGEVIFKPLVTTKVQTRAEAPEGTKYKGIKSLYVFFFNSEGTLNTEYSGDVNFTPTPSDGSTHEHVTFTKEIQAGKYYIYAVANISDEQKSDLTKVETIEGLKKFKLVWDDDITKDLEMFGVFKLGGAGTTPGNEGFEADELLTITPTTKNIHSWVRRAVSKVTVDFDGTNLKEGVTVYIKNAVLKDVVSGALLGTNSFAVNVDNTENTDNTDNTNNIRCTSSAYSISYGEGDNYNSWPTVTKTETFSPNIWKDPSIKSFHDDNAKALPCYENMQGTHEDKSKLQDTDGDGIIDSKTKDGVDNGTYLEVEGYYVANRPEYKSEGKIIYRFMLGNNATNNFDLVRNHHYKITMNFKDYGNDIDWHIVYGEKYLDVTYPEDVNYQGKFFVPAQDYSATMANAGHDFSNQNVITVTSFETDGTNKSWITPEITYTYYSHNDQTGEWNIDNPTTGWLTLTEGDLSDDNTQKAYTFVASMTDPTPKKINDLFPSTAVGNKEIPYNLSNKNGESTVENTANCYMVGAPGWYCFPLVYGNAISDNKNPNTEAYSSTNIVNHLNNNITTPYIKDNTGINLSNENVNVKLIWQDAEDLVTPSEISYEPDLFGGKGGIKFHISKGQEGNAVIALIDKSAGEDEHVSLDRGTIYGESGSTKAIWSWHIWVTRFGSEDFEKDIRILNHKEEAFDVMPVNLGWCAGNNPIRYYKRRKCDITFKVGEHEIIRTIEQYPHFLLPRGDHPYYQWGRKDPFVGSNKLWENKKRWTQDRTTPYGESGDYDPPRLYNEPAQFSYNINRKNTVECLEVLVKNPDKWHNAKRLPKNPNNFEEGFYSTNESYPDLWSNNGKKTVYDPCPPGYKVGDNTVFTGFTTLGRNAKFPYDWYDVLESNMLLEYYSGSSVNRQVLELYTDTRKIQSIIFPVTGYRDYDGHAQVVQYPSDEKNVKGEGYVWFNMAKDKTNSYHLKFHRNDIQSGGNWNNRGGEGLNLIAPYDEAFYNTDGFGIRPVRNDSPGTSSTP</sequence>
<dbReference type="GO" id="GO:0009289">
    <property type="term" value="C:pilus"/>
    <property type="evidence" value="ECO:0007669"/>
    <property type="project" value="UniProtKB-SubCell"/>
</dbReference>
<keyword evidence="3 6" id="KW-0732">Signal</keyword>
<reference evidence="8 9" key="1">
    <citation type="submission" date="2012-02" db="EMBL/GenBank/DDBJ databases">
        <title>The Genome Sequence of Parabacteroides goldsteinii CL02T12C30.</title>
        <authorList>
            <consortium name="The Broad Institute Genome Sequencing Platform"/>
            <person name="Earl A."/>
            <person name="Ward D."/>
            <person name="Feldgarden M."/>
            <person name="Gevers D."/>
            <person name="Zitomersky N.L."/>
            <person name="Coyne M.J."/>
            <person name="Comstock L.E."/>
            <person name="Young S.K."/>
            <person name="Zeng Q."/>
            <person name="Gargeya S."/>
            <person name="Fitzgerald M."/>
            <person name="Haas B."/>
            <person name="Abouelleil A."/>
            <person name="Alvarado L."/>
            <person name="Arachchi H.M."/>
            <person name="Berlin A."/>
            <person name="Chapman S.B."/>
            <person name="Gearin G."/>
            <person name="Goldberg J."/>
            <person name="Griggs A."/>
            <person name="Gujja S."/>
            <person name="Hansen M."/>
            <person name="Heiman D."/>
            <person name="Howarth C."/>
            <person name="Larimer J."/>
            <person name="Lui A."/>
            <person name="MacDonald P.J.P."/>
            <person name="McCowen C."/>
            <person name="Montmayeur A."/>
            <person name="Murphy C."/>
            <person name="Neiman D."/>
            <person name="Pearson M."/>
            <person name="Priest M."/>
            <person name="Roberts A."/>
            <person name="Saif S."/>
            <person name="Shea T."/>
            <person name="Sisk P."/>
            <person name="Stolte C."/>
            <person name="Sykes S."/>
            <person name="Wortman J."/>
            <person name="Nusbaum C."/>
            <person name="Birren B."/>
        </authorList>
    </citation>
    <scope>NUCLEOTIDE SEQUENCE [LARGE SCALE GENOMIC DNA]</scope>
    <source>
        <strain evidence="8 9">CL02T12C30</strain>
    </source>
</reference>
<dbReference type="Gene3D" id="2.60.40.2580">
    <property type="match status" value="1"/>
</dbReference>
<evidence type="ECO:0000256" key="4">
    <source>
        <dbReference type="ARBA" id="ARBA00023263"/>
    </source>
</evidence>
<dbReference type="Pfam" id="PF06321">
    <property type="entry name" value="P_gingi_FimA"/>
    <property type="match status" value="1"/>
</dbReference>
<dbReference type="EMBL" id="AGZO01000029">
    <property type="protein sequence ID" value="EKN09852.1"/>
    <property type="molecule type" value="Genomic_DNA"/>
</dbReference>